<protein>
    <submittedName>
        <fullName evidence="1">Uncharacterized protein</fullName>
    </submittedName>
</protein>
<dbReference type="HOGENOM" id="CLU_2355554_0_0_9"/>
<accession>H3NHK1</accession>
<dbReference type="PATRIC" id="fig|883113.3.peg.345"/>
<dbReference type="EMBL" id="AGEG01000002">
    <property type="protein sequence ID" value="EHR38256.1"/>
    <property type="molecule type" value="Genomic_DNA"/>
</dbReference>
<organism evidence="1 2">
    <name type="scientific">Facklamia languida CCUG 37842</name>
    <dbReference type="NCBI Taxonomy" id="883113"/>
    <lineage>
        <taxon>Bacteria</taxon>
        <taxon>Bacillati</taxon>
        <taxon>Bacillota</taxon>
        <taxon>Bacilli</taxon>
        <taxon>Lactobacillales</taxon>
        <taxon>Aerococcaceae</taxon>
        <taxon>Facklamia</taxon>
    </lineage>
</organism>
<evidence type="ECO:0000313" key="1">
    <source>
        <dbReference type="EMBL" id="EHR38256.1"/>
    </source>
</evidence>
<reference evidence="1 2" key="1">
    <citation type="submission" date="2012-01" db="EMBL/GenBank/DDBJ databases">
        <title>The Genome Sequence of Facklamia languida CCUG 37842.</title>
        <authorList>
            <consortium name="The Broad Institute Genome Sequencing Platform"/>
            <person name="Earl A."/>
            <person name="Ward D."/>
            <person name="Feldgarden M."/>
            <person name="Gevers D."/>
            <person name="Huys G."/>
            <person name="Young S.K."/>
            <person name="Zeng Q."/>
            <person name="Gargeya S."/>
            <person name="Fitzgerald M."/>
            <person name="Haas B."/>
            <person name="Abouelleil A."/>
            <person name="Alvarado L."/>
            <person name="Arachchi H.M."/>
            <person name="Berlin A."/>
            <person name="Chapman S.B."/>
            <person name="Gearin G."/>
            <person name="Goldberg J."/>
            <person name="Griggs A."/>
            <person name="Gujja S."/>
            <person name="Hansen M."/>
            <person name="Heiman D."/>
            <person name="Howarth C."/>
            <person name="Larimer J."/>
            <person name="Lui A."/>
            <person name="MacDonald P.J.P."/>
            <person name="McCowen C."/>
            <person name="Montmayeur A."/>
            <person name="Murphy C."/>
            <person name="Neiman D."/>
            <person name="Pearson M."/>
            <person name="Priest M."/>
            <person name="Roberts A."/>
            <person name="Saif S."/>
            <person name="Shea T."/>
            <person name="Sisk P."/>
            <person name="Stolte C."/>
            <person name="Sykes S."/>
            <person name="Wortman J."/>
            <person name="Nusbaum C."/>
            <person name="Birren B."/>
        </authorList>
    </citation>
    <scope>NUCLEOTIDE SEQUENCE [LARGE SCALE GENOMIC DNA]</scope>
    <source>
        <strain evidence="1 2">CCUG 37842</strain>
    </source>
</reference>
<sequence>MMLNIKKCIVVGLSTILIGSSISPNMIQAIEENKEVSSENFSNGISEEYLESIGIDINSDTYYITDYQMDLIAQELGYDVPSTENSYTARSGGVTK</sequence>
<dbReference type="Proteomes" id="UP000006190">
    <property type="component" value="Unassembled WGS sequence"/>
</dbReference>
<comment type="caution">
    <text evidence="1">The sequence shown here is derived from an EMBL/GenBank/DDBJ whole genome shotgun (WGS) entry which is preliminary data.</text>
</comment>
<proteinExistence type="predicted"/>
<keyword evidence="2" id="KW-1185">Reference proteome</keyword>
<name>H3NHK1_9LACT</name>
<evidence type="ECO:0000313" key="2">
    <source>
        <dbReference type="Proteomes" id="UP000006190"/>
    </source>
</evidence>
<gene>
    <name evidence="1" type="ORF">HMPREF9708_00340</name>
</gene>
<dbReference type="AlphaFoldDB" id="H3NHK1"/>
<dbReference type="RefSeq" id="WP_006308283.1">
    <property type="nucleotide sequence ID" value="NZ_JH601133.1"/>
</dbReference>